<dbReference type="AlphaFoldDB" id="A0A183JQ53"/>
<feature type="region of interest" description="Disordered" evidence="1">
    <location>
        <begin position="62"/>
        <end position="88"/>
    </location>
</feature>
<dbReference type="Proteomes" id="UP000279833">
    <property type="component" value="Unassembled WGS sequence"/>
</dbReference>
<sequence>MTTLNNRFQVLQTLIEEEETNMENNWKVTKEALTAKCQEVLNLKKHHHKEWISMDTLDKIQESKNKKTATNNSRTRTEKVKGQAEYTEANKQLKRSIRVDKQNYVKDSGKLHEKEI</sequence>
<gene>
    <name evidence="2" type="ORF">SCUD_LOCUS4840</name>
</gene>
<reference evidence="4" key="1">
    <citation type="submission" date="2016-06" db="UniProtKB">
        <authorList>
            <consortium name="WormBaseParasite"/>
        </authorList>
    </citation>
    <scope>IDENTIFICATION</scope>
</reference>
<dbReference type="EMBL" id="UZAK01006919">
    <property type="protein sequence ID" value="VDO91179.1"/>
    <property type="molecule type" value="Genomic_DNA"/>
</dbReference>
<proteinExistence type="predicted"/>
<evidence type="ECO:0000313" key="2">
    <source>
        <dbReference type="EMBL" id="VDO91179.1"/>
    </source>
</evidence>
<evidence type="ECO:0000256" key="1">
    <source>
        <dbReference type="SAM" id="MobiDB-lite"/>
    </source>
</evidence>
<evidence type="ECO:0000313" key="4">
    <source>
        <dbReference type="WBParaSite" id="SCUD_0000484001-mRNA-1"/>
    </source>
</evidence>
<dbReference type="WBParaSite" id="SCUD_0000484001-mRNA-1">
    <property type="protein sequence ID" value="SCUD_0000484001-mRNA-1"/>
    <property type="gene ID" value="SCUD_0000484001"/>
</dbReference>
<evidence type="ECO:0000313" key="3">
    <source>
        <dbReference type="Proteomes" id="UP000279833"/>
    </source>
</evidence>
<organism evidence="4">
    <name type="scientific">Schistosoma curassoni</name>
    <dbReference type="NCBI Taxonomy" id="6186"/>
    <lineage>
        <taxon>Eukaryota</taxon>
        <taxon>Metazoa</taxon>
        <taxon>Spiralia</taxon>
        <taxon>Lophotrochozoa</taxon>
        <taxon>Platyhelminthes</taxon>
        <taxon>Trematoda</taxon>
        <taxon>Digenea</taxon>
        <taxon>Strigeidida</taxon>
        <taxon>Schistosomatoidea</taxon>
        <taxon>Schistosomatidae</taxon>
        <taxon>Schistosoma</taxon>
    </lineage>
</organism>
<protein>
    <submittedName>
        <fullName evidence="2 4">Uncharacterized protein</fullName>
    </submittedName>
</protein>
<reference evidence="2 3" key="2">
    <citation type="submission" date="2018-11" db="EMBL/GenBank/DDBJ databases">
        <authorList>
            <consortium name="Pathogen Informatics"/>
        </authorList>
    </citation>
    <scope>NUCLEOTIDE SEQUENCE [LARGE SCALE GENOMIC DNA]</scope>
    <source>
        <strain evidence="2">Dakar</strain>
        <strain evidence="3">Dakar, Senegal</strain>
    </source>
</reference>
<accession>A0A183JQ53</accession>
<name>A0A183JQ53_9TREM</name>
<keyword evidence="3" id="KW-1185">Reference proteome</keyword>